<keyword evidence="4" id="KW-1185">Reference proteome</keyword>
<feature type="chain" id="PRO_5046974837" description="Solute-binding protein family 3/N-terminal domain-containing protein" evidence="1">
    <location>
        <begin position="24"/>
        <end position="232"/>
    </location>
</feature>
<feature type="signal peptide" evidence="1">
    <location>
        <begin position="1"/>
        <end position="23"/>
    </location>
</feature>
<feature type="domain" description="Solute-binding protein family 3/N-terminal" evidence="2">
    <location>
        <begin position="33"/>
        <end position="227"/>
    </location>
</feature>
<dbReference type="Proteomes" id="UP000744555">
    <property type="component" value="Unassembled WGS sequence"/>
</dbReference>
<organism evidence="3 4">
    <name type="scientific">Aquipseudomonas alcaligenes</name>
    <name type="common">Pseudomonas alcaligenes</name>
    <dbReference type="NCBI Taxonomy" id="43263"/>
    <lineage>
        <taxon>Bacteria</taxon>
        <taxon>Pseudomonadati</taxon>
        <taxon>Pseudomonadota</taxon>
        <taxon>Gammaproteobacteria</taxon>
        <taxon>Pseudomonadales</taxon>
        <taxon>Pseudomonadaceae</taxon>
        <taxon>Aquipseudomonas</taxon>
    </lineage>
</organism>
<dbReference type="SUPFAM" id="SSF53850">
    <property type="entry name" value="Periplasmic binding protein-like II"/>
    <property type="match status" value="1"/>
</dbReference>
<protein>
    <recommendedName>
        <fullName evidence="2">Solute-binding protein family 3/N-terminal domain-containing protein</fullName>
    </recommendedName>
</protein>
<dbReference type="EMBL" id="LZEU01000001">
    <property type="protein sequence ID" value="MBC9249615.1"/>
    <property type="molecule type" value="Genomic_DNA"/>
</dbReference>
<dbReference type="PROSITE" id="PS51257">
    <property type="entry name" value="PROKAR_LIPOPROTEIN"/>
    <property type="match status" value="1"/>
</dbReference>
<accession>A0ABR7RYJ8</accession>
<keyword evidence="1" id="KW-0732">Signal</keyword>
<reference evidence="3 4" key="1">
    <citation type="submission" date="2016-06" db="EMBL/GenBank/DDBJ databases">
        <authorList>
            <person name="Ramos C."/>
            <person name="Pintado A."/>
            <person name="Crespo-Gomez J.I."/>
        </authorList>
    </citation>
    <scope>NUCLEOTIDE SEQUENCE [LARGE SCALE GENOMIC DNA]</scope>
    <source>
        <strain evidence="3 4">AVO110</strain>
    </source>
</reference>
<dbReference type="Pfam" id="PF00497">
    <property type="entry name" value="SBP_bac_3"/>
    <property type="match status" value="1"/>
</dbReference>
<dbReference type="RefSeq" id="WP_187804739.1">
    <property type="nucleotide sequence ID" value="NZ_LZEU01000001.1"/>
</dbReference>
<evidence type="ECO:0000259" key="2">
    <source>
        <dbReference type="Pfam" id="PF00497"/>
    </source>
</evidence>
<evidence type="ECO:0000256" key="1">
    <source>
        <dbReference type="SAM" id="SignalP"/>
    </source>
</evidence>
<comment type="caution">
    <text evidence="3">The sequence shown here is derived from an EMBL/GenBank/DDBJ whole genome shotgun (WGS) entry which is preliminary data.</text>
</comment>
<dbReference type="Gene3D" id="3.40.190.10">
    <property type="entry name" value="Periplasmic binding protein-like II"/>
    <property type="match status" value="2"/>
</dbReference>
<evidence type="ECO:0000313" key="3">
    <source>
        <dbReference type="EMBL" id="MBC9249615.1"/>
    </source>
</evidence>
<sequence>MKHKHLLPVVALLLGLACPPLFAAQELRAVLFDVVPFSYRNDAGQIVGLHVDKIKELAARAGYPAHIELTSFARIALLLEHGGADLTIGFETAPLMRAADRLGPIMYGSSILLSRQPLTGPLPGVLQGLRLGRLRGGCFELQRYRPQLQVLHELNNYSSGLNMLNSERLDAVCGTDAGLAYAVEQAGLNPADYHSLVLTRDRAFWVFLSRRASPAVRQAVEQAVGEMAVPQR</sequence>
<gene>
    <name evidence="3" type="ORF">A9179_04940</name>
</gene>
<proteinExistence type="predicted"/>
<evidence type="ECO:0000313" key="4">
    <source>
        <dbReference type="Proteomes" id="UP000744555"/>
    </source>
</evidence>
<dbReference type="InterPro" id="IPR001638">
    <property type="entry name" value="Solute-binding_3/MltF_N"/>
</dbReference>
<name>A0ABR7RYJ8_AQUAC</name>